<reference evidence="2" key="1">
    <citation type="submission" date="2017-05" db="EMBL/GenBank/DDBJ databases">
        <authorList>
            <person name="Sharma S."/>
            <person name="Sidhu C."/>
            <person name="Pinnaka A.K."/>
        </authorList>
    </citation>
    <scope>NUCLEOTIDE SEQUENCE [LARGE SCALE GENOMIC DNA]</scope>
    <source>
        <strain evidence="2">AK93</strain>
    </source>
</reference>
<proteinExistence type="predicted"/>
<accession>A0A3E0WTF4</accession>
<keyword evidence="2" id="KW-1185">Reference proteome</keyword>
<name>A0A3E0WTF4_9GAMM</name>
<evidence type="ECO:0000313" key="2">
    <source>
        <dbReference type="Proteomes" id="UP000256763"/>
    </source>
</evidence>
<protein>
    <recommendedName>
        <fullName evidence="3">DUF2170 domain-containing protein</fullName>
    </recommendedName>
</protein>
<gene>
    <name evidence="1" type="ORF">CAL65_13220</name>
</gene>
<dbReference type="AlphaFoldDB" id="A0A3E0WTF4"/>
<dbReference type="InterPro" id="IPR019231">
    <property type="entry name" value="DUF2170"/>
</dbReference>
<organism evidence="1 2">
    <name type="scientific">Alkalilimnicola ehrlichii</name>
    <dbReference type="NCBI Taxonomy" id="351052"/>
    <lineage>
        <taxon>Bacteria</taxon>
        <taxon>Pseudomonadati</taxon>
        <taxon>Pseudomonadota</taxon>
        <taxon>Gammaproteobacteria</taxon>
        <taxon>Chromatiales</taxon>
        <taxon>Ectothiorhodospiraceae</taxon>
        <taxon>Alkalilimnicola</taxon>
    </lineage>
</organism>
<sequence>MRHFVSSFVSDCRPSECGRCVRLLRGASLFAVANRLTFHARCGGALECTIVFLRSTQETCGMATQWTTSSLAEALEASDAAQDGAFSVELLEGSEQAINVTMHEYGDLPVQVTVSGEQIFAVATLWAADQVSDRAKFNEAALFSGPISPLTSIGLIRSDNGQDVYICYGQLSSRSLLTSVEEELNAVAENAIDAAESFQDFLAA</sequence>
<evidence type="ECO:0000313" key="1">
    <source>
        <dbReference type="EMBL" id="RFA35431.1"/>
    </source>
</evidence>
<dbReference type="Pfam" id="PF09938">
    <property type="entry name" value="DUF2170"/>
    <property type="match status" value="1"/>
</dbReference>
<dbReference type="Proteomes" id="UP000256763">
    <property type="component" value="Unassembled WGS sequence"/>
</dbReference>
<comment type="caution">
    <text evidence="1">The sequence shown here is derived from an EMBL/GenBank/DDBJ whole genome shotgun (WGS) entry which is preliminary data.</text>
</comment>
<dbReference type="EMBL" id="NFZW01000012">
    <property type="protein sequence ID" value="RFA35431.1"/>
    <property type="molecule type" value="Genomic_DNA"/>
</dbReference>
<evidence type="ECO:0008006" key="3">
    <source>
        <dbReference type="Google" id="ProtNLM"/>
    </source>
</evidence>